<comment type="caution">
    <text evidence="1">The sequence shown here is derived from an EMBL/GenBank/DDBJ whole genome shotgun (WGS) entry which is preliminary data.</text>
</comment>
<evidence type="ECO:0000313" key="1">
    <source>
        <dbReference type="EMBL" id="KAH0449721.1"/>
    </source>
</evidence>
<organism evidence="1 2">
    <name type="scientific">Dendrobium chrysotoxum</name>
    <name type="common">Orchid</name>
    <dbReference type="NCBI Taxonomy" id="161865"/>
    <lineage>
        <taxon>Eukaryota</taxon>
        <taxon>Viridiplantae</taxon>
        <taxon>Streptophyta</taxon>
        <taxon>Embryophyta</taxon>
        <taxon>Tracheophyta</taxon>
        <taxon>Spermatophyta</taxon>
        <taxon>Magnoliopsida</taxon>
        <taxon>Liliopsida</taxon>
        <taxon>Asparagales</taxon>
        <taxon>Orchidaceae</taxon>
        <taxon>Epidendroideae</taxon>
        <taxon>Malaxideae</taxon>
        <taxon>Dendrobiinae</taxon>
        <taxon>Dendrobium</taxon>
    </lineage>
</organism>
<proteinExistence type="predicted"/>
<dbReference type="AlphaFoldDB" id="A0AAV7G0V6"/>
<reference evidence="1 2" key="1">
    <citation type="journal article" date="2021" name="Hortic Res">
        <title>Chromosome-scale assembly of the Dendrobium chrysotoxum genome enhances the understanding of orchid evolution.</title>
        <authorList>
            <person name="Zhang Y."/>
            <person name="Zhang G.Q."/>
            <person name="Zhang D."/>
            <person name="Liu X.D."/>
            <person name="Xu X.Y."/>
            <person name="Sun W.H."/>
            <person name="Yu X."/>
            <person name="Zhu X."/>
            <person name="Wang Z.W."/>
            <person name="Zhao X."/>
            <person name="Zhong W.Y."/>
            <person name="Chen H."/>
            <person name="Yin W.L."/>
            <person name="Huang T."/>
            <person name="Niu S.C."/>
            <person name="Liu Z.J."/>
        </authorList>
    </citation>
    <scope>NUCLEOTIDE SEQUENCE [LARGE SCALE GENOMIC DNA]</scope>
    <source>
        <strain evidence="1">Lindl</strain>
    </source>
</reference>
<name>A0AAV7G0V6_DENCH</name>
<evidence type="ECO:0000313" key="2">
    <source>
        <dbReference type="Proteomes" id="UP000775213"/>
    </source>
</evidence>
<accession>A0AAV7G0V6</accession>
<protein>
    <submittedName>
        <fullName evidence="1">Uncharacterized protein</fullName>
    </submittedName>
</protein>
<keyword evidence="2" id="KW-1185">Reference proteome</keyword>
<dbReference type="EMBL" id="JAGFBR010000018">
    <property type="protein sequence ID" value="KAH0449721.1"/>
    <property type="molecule type" value="Genomic_DNA"/>
</dbReference>
<sequence>MRPIHPRKTPIRIQLAKAHAHHSGQIMLVDVAGRVAKAPEDGEEAVVGDDLDGELAAELEPLGAFAPARGGDGWEHMGVVAAAAVGSGIVVGFDEGGGGVEEVGVDGGEVEERDAGFGEEDESFVGEVEEGVCEETAFCFHHVQCSPFHHLHMAHGTLVN</sequence>
<dbReference type="Proteomes" id="UP000775213">
    <property type="component" value="Unassembled WGS sequence"/>
</dbReference>
<gene>
    <name evidence="1" type="ORF">IEQ34_020413</name>
</gene>